<comment type="caution">
    <text evidence="1">The sequence shown here is derived from an EMBL/GenBank/DDBJ whole genome shotgun (WGS) entry which is preliminary data.</text>
</comment>
<dbReference type="AlphaFoldDB" id="A0A3D9HUT7"/>
<dbReference type="Proteomes" id="UP000256977">
    <property type="component" value="Unassembled WGS sequence"/>
</dbReference>
<protein>
    <submittedName>
        <fullName evidence="1">Uncharacterized protein</fullName>
    </submittedName>
</protein>
<keyword evidence="2" id="KW-1185">Reference proteome</keyword>
<gene>
    <name evidence="1" type="ORF">DFP98_1501</name>
</gene>
<reference evidence="1 2" key="1">
    <citation type="submission" date="2018-07" db="EMBL/GenBank/DDBJ databases">
        <title>Genomic Encyclopedia of Type Strains, Phase III (KMG-III): the genomes of soil and plant-associated and newly described type strains.</title>
        <authorList>
            <person name="Whitman W."/>
        </authorList>
    </citation>
    <scope>NUCLEOTIDE SEQUENCE [LARGE SCALE GENOMIC DNA]</scope>
    <source>
        <strain evidence="1 2">CECT 7287</strain>
    </source>
</reference>
<evidence type="ECO:0000313" key="2">
    <source>
        <dbReference type="Proteomes" id="UP000256977"/>
    </source>
</evidence>
<name>A0A3D9HUT7_9BACL</name>
<organism evidence="1 2">
    <name type="scientific">Cohnella phaseoli</name>
    <dbReference type="NCBI Taxonomy" id="456490"/>
    <lineage>
        <taxon>Bacteria</taxon>
        <taxon>Bacillati</taxon>
        <taxon>Bacillota</taxon>
        <taxon>Bacilli</taxon>
        <taxon>Bacillales</taxon>
        <taxon>Paenibacillaceae</taxon>
        <taxon>Cohnella</taxon>
    </lineage>
</organism>
<evidence type="ECO:0000313" key="1">
    <source>
        <dbReference type="EMBL" id="RED53185.1"/>
    </source>
</evidence>
<accession>A0A3D9HUT7</accession>
<feature type="non-terminal residue" evidence="1">
    <location>
        <position position="1"/>
    </location>
</feature>
<sequence length="173" mass="19716">LQLQNTKKSPKANGFHSVLCLERSERNGHNHGKIIALSMLVFVFTGPSTLVDAHPTKGEAVKSVYATSEQILLDMMWTSINRYVNDNYGHDVFWAEPRITDARLEAKSPNSWSYVVSLMIKVDDHSDQYQDFGLDQMTIKIDSSQYNNKRSSNGSNIHLVEYKKFVLPQRLNP</sequence>
<dbReference type="EMBL" id="QRDZ01000050">
    <property type="protein sequence ID" value="RED53185.1"/>
    <property type="molecule type" value="Genomic_DNA"/>
</dbReference>
<proteinExistence type="predicted"/>
<dbReference type="RefSeq" id="WP_181918155.1">
    <property type="nucleotide sequence ID" value="NZ_QRDZ01000050.1"/>
</dbReference>